<organism evidence="3 4">
    <name type="scientific">Noviluteimonas gilva</name>
    <dbReference type="NCBI Taxonomy" id="2682097"/>
    <lineage>
        <taxon>Bacteria</taxon>
        <taxon>Pseudomonadati</taxon>
        <taxon>Pseudomonadota</taxon>
        <taxon>Gammaproteobacteria</taxon>
        <taxon>Lysobacterales</taxon>
        <taxon>Lysobacteraceae</taxon>
        <taxon>Noviluteimonas</taxon>
    </lineage>
</organism>
<proteinExistence type="predicted"/>
<reference evidence="3 4" key="1">
    <citation type="submission" date="2019-12" db="EMBL/GenBank/DDBJ databases">
        <authorList>
            <person name="Xu J."/>
        </authorList>
    </citation>
    <scope>NUCLEOTIDE SEQUENCE [LARGE SCALE GENOMIC DNA]</scope>
    <source>
        <strain evidence="3 4">HX-5-24</strain>
    </source>
</reference>
<dbReference type="PANTHER" id="PTHR23310:SF62">
    <property type="entry name" value="ACYL-COA BINDING PROTEIN 1, ISOFORM A"/>
    <property type="match status" value="1"/>
</dbReference>
<dbReference type="GO" id="GO:0006631">
    <property type="term" value="P:fatty acid metabolic process"/>
    <property type="evidence" value="ECO:0007669"/>
    <property type="project" value="TreeGrafter"/>
</dbReference>
<dbReference type="Pfam" id="PF00887">
    <property type="entry name" value="ACBP"/>
    <property type="match status" value="1"/>
</dbReference>
<evidence type="ECO:0000313" key="4">
    <source>
        <dbReference type="Proteomes" id="UP000479692"/>
    </source>
</evidence>
<sequence length="85" mass="9350">MSDLKARFEQAAKDVQGLSERPDNDTLLRLYALYKQGSEGDVTGPKPGFFDFVGTAKYEAWAKLSGTGQDEAMQKYIDLVGKLTA</sequence>
<gene>
    <name evidence="3" type="ORF">GN331_11145</name>
</gene>
<protein>
    <submittedName>
        <fullName evidence="3">Acyl-CoA-binding protein</fullName>
    </submittedName>
</protein>
<comment type="caution">
    <text evidence="3">The sequence shown here is derived from an EMBL/GenBank/DDBJ whole genome shotgun (WGS) entry which is preliminary data.</text>
</comment>
<dbReference type="Gene3D" id="1.20.80.10">
    <property type="match status" value="1"/>
</dbReference>
<dbReference type="PRINTS" id="PR00689">
    <property type="entry name" value="ACOABINDINGP"/>
</dbReference>
<accession>A0A7C9LJJ1</accession>
<dbReference type="AlphaFoldDB" id="A0A7C9LJJ1"/>
<dbReference type="PANTHER" id="PTHR23310">
    <property type="entry name" value="ACYL-COA-BINDING PROTEIN, ACBP"/>
    <property type="match status" value="1"/>
</dbReference>
<feature type="domain" description="ACB" evidence="2">
    <location>
        <begin position="4"/>
        <end position="85"/>
    </location>
</feature>
<keyword evidence="4" id="KW-1185">Reference proteome</keyword>
<dbReference type="InterPro" id="IPR035984">
    <property type="entry name" value="Acyl-CoA-binding_sf"/>
</dbReference>
<name>A0A7C9LJJ1_9GAMM</name>
<dbReference type="RefSeq" id="WP_156642124.1">
    <property type="nucleotide sequence ID" value="NZ_WOXT01000003.1"/>
</dbReference>
<evidence type="ECO:0000313" key="3">
    <source>
        <dbReference type="EMBL" id="MUV14759.1"/>
    </source>
</evidence>
<dbReference type="PROSITE" id="PS51228">
    <property type="entry name" value="ACB_2"/>
    <property type="match status" value="1"/>
</dbReference>
<dbReference type="EMBL" id="WOXT01000003">
    <property type="protein sequence ID" value="MUV14759.1"/>
    <property type="molecule type" value="Genomic_DNA"/>
</dbReference>
<dbReference type="InterPro" id="IPR014352">
    <property type="entry name" value="FERM/acyl-CoA-bd_prot_sf"/>
</dbReference>
<evidence type="ECO:0000256" key="1">
    <source>
        <dbReference type="ARBA" id="ARBA00023121"/>
    </source>
</evidence>
<dbReference type="InterPro" id="IPR000582">
    <property type="entry name" value="Acyl-CoA-binding_protein"/>
</dbReference>
<keyword evidence="1" id="KW-0446">Lipid-binding</keyword>
<dbReference type="Proteomes" id="UP000479692">
    <property type="component" value="Unassembled WGS sequence"/>
</dbReference>
<evidence type="ECO:0000259" key="2">
    <source>
        <dbReference type="PROSITE" id="PS51228"/>
    </source>
</evidence>
<dbReference type="GO" id="GO:0000062">
    <property type="term" value="F:fatty-acyl-CoA binding"/>
    <property type="evidence" value="ECO:0007669"/>
    <property type="project" value="InterPro"/>
</dbReference>
<dbReference type="SUPFAM" id="SSF47027">
    <property type="entry name" value="Acyl-CoA binding protein"/>
    <property type="match status" value="1"/>
</dbReference>